<dbReference type="EMBL" id="ML120361">
    <property type="protein sequence ID" value="RPB03664.1"/>
    <property type="molecule type" value="Genomic_DNA"/>
</dbReference>
<evidence type="ECO:0000256" key="2">
    <source>
        <dbReference type="ARBA" id="ARBA00022737"/>
    </source>
</evidence>
<feature type="region of interest" description="Disordered" evidence="4">
    <location>
        <begin position="465"/>
        <end position="581"/>
    </location>
</feature>
<dbReference type="GO" id="GO:0035091">
    <property type="term" value="F:phosphatidylinositol binding"/>
    <property type="evidence" value="ECO:0007669"/>
    <property type="project" value="InterPro"/>
</dbReference>
<feature type="compositionally biased region" description="Low complexity" evidence="4">
    <location>
        <begin position="501"/>
        <end position="510"/>
    </location>
</feature>
<dbReference type="GO" id="GO:0060090">
    <property type="term" value="F:molecular adaptor activity"/>
    <property type="evidence" value="ECO:0007669"/>
    <property type="project" value="UniProtKB-ARBA"/>
</dbReference>
<dbReference type="Gene3D" id="2.30.30.40">
    <property type="entry name" value="SH3 Domains"/>
    <property type="match status" value="2"/>
</dbReference>
<proteinExistence type="predicted"/>
<feature type="region of interest" description="Disordered" evidence="4">
    <location>
        <begin position="309"/>
        <end position="346"/>
    </location>
</feature>
<dbReference type="SMART" id="SM00312">
    <property type="entry name" value="PX"/>
    <property type="match status" value="1"/>
</dbReference>
<dbReference type="SMART" id="SM00666">
    <property type="entry name" value="PB1"/>
    <property type="match status" value="1"/>
</dbReference>
<dbReference type="Gene3D" id="3.30.1520.10">
    <property type="entry name" value="Phox-like domain"/>
    <property type="match status" value="1"/>
</dbReference>
<feature type="domain" description="PB1" evidence="7">
    <location>
        <begin position="581"/>
        <end position="656"/>
    </location>
</feature>
<dbReference type="AlphaFoldDB" id="A0A3N4JZ44"/>
<reference evidence="8 9" key="1">
    <citation type="journal article" date="2018" name="Nat. Ecol. Evol.">
        <title>Pezizomycetes genomes reveal the molecular basis of ectomycorrhizal truffle lifestyle.</title>
        <authorList>
            <person name="Murat C."/>
            <person name="Payen T."/>
            <person name="Noel B."/>
            <person name="Kuo A."/>
            <person name="Morin E."/>
            <person name="Chen J."/>
            <person name="Kohler A."/>
            <person name="Krizsan K."/>
            <person name="Balestrini R."/>
            <person name="Da Silva C."/>
            <person name="Montanini B."/>
            <person name="Hainaut M."/>
            <person name="Levati E."/>
            <person name="Barry K.W."/>
            <person name="Belfiori B."/>
            <person name="Cichocki N."/>
            <person name="Clum A."/>
            <person name="Dockter R.B."/>
            <person name="Fauchery L."/>
            <person name="Guy J."/>
            <person name="Iotti M."/>
            <person name="Le Tacon F."/>
            <person name="Lindquist E.A."/>
            <person name="Lipzen A."/>
            <person name="Malagnac F."/>
            <person name="Mello A."/>
            <person name="Molinier V."/>
            <person name="Miyauchi S."/>
            <person name="Poulain J."/>
            <person name="Riccioni C."/>
            <person name="Rubini A."/>
            <person name="Sitrit Y."/>
            <person name="Splivallo R."/>
            <person name="Traeger S."/>
            <person name="Wang M."/>
            <person name="Zifcakova L."/>
            <person name="Wipf D."/>
            <person name="Zambonelli A."/>
            <person name="Paolocci F."/>
            <person name="Nowrousian M."/>
            <person name="Ottonello S."/>
            <person name="Baldrian P."/>
            <person name="Spatafora J.W."/>
            <person name="Henrissat B."/>
            <person name="Nagy L.G."/>
            <person name="Aury J.M."/>
            <person name="Wincker P."/>
            <person name="Grigoriev I.V."/>
            <person name="Bonfante P."/>
            <person name="Martin F.M."/>
        </authorList>
    </citation>
    <scope>NUCLEOTIDE SEQUENCE [LARGE SCALE GENOMIC DNA]</scope>
    <source>
        <strain evidence="8 9">120613-1</strain>
    </source>
</reference>
<dbReference type="CDD" id="cd11879">
    <property type="entry name" value="SH3_Bem1p_2"/>
    <property type="match status" value="1"/>
</dbReference>
<dbReference type="GO" id="GO:0051130">
    <property type="term" value="P:positive regulation of cellular component organization"/>
    <property type="evidence" value="ECO:0007669"/>
    <property type="project" value="UniProtKB-ARBA"/>
</dbReference>
<dbReference type="InterPro" id="IPR036871">
    <property type="entry name" value="PX_dom_sf"/>
</dbReference>
<evidence type="ECO:0000259" key="6">
    <source>
        <dbReference type="PROSITE" id="PS50195"/>
    </source>
</evidence>
<dbReference type="InterPro" id="IPR000270">
    <property type="entry name" value="PB1_dom"/>
</dbReference>
<feature type="region of interest" description="Disordered" evidence="4">
    <location>
        <begin position="140"/>
        <end position="194"/>
    </location>
</feature>
<evidence type="ECO:0000313" key="9">
    <source>
        <dbReference type="Proteomes" id="UP000276215"/>
    </source>
</evidence>
<dbReference type="Pfam" id="PF00787">
    <property type="entry name" value="PX"/>
    <property type="match status" value="1"/>
</dbReference>
<feature type="compositionally biased region" description="Polar residues" evidence="4">
    <location>
        <begin position="1"/>
        <end position="11"/>
    </location>
</feature>
<protein>
    <submittedName>
        <fullName evidence="8">Uncharacterized protein</fullName>
    </submittedName>
</protein>
<dbReference type="FunFam" id="2.30.30.40:FF:000093">
    <property type="entry name" value="Protein kinase activator Bem1"/>
    <property type="match status" value="1"/>
</dbReference>
<feature type="compositionally biased region" description="Polar residues" evidence="4">
    <location>
        <begin position="539"/>
        <end position="554"/>
    </location>
</feature>
<dbReference type="PANTHER" id="PTHR15706">
    <property type="entry name" value="SH3 MULTIPLE DOMAIN"/>
    <property type="match status" value="1"/>
</dbReference>
<dbReference type="InterPro" id="IPR051228">
    <property type="entry name" value="NADPH_Oxidase/PX-Domain"/>
</dbReference>
<accession>A0A3N4JZ44</accession>
<dbReference type="PROSITE" id="PS50195">
    <property type="entry name" value="PX"/>
    <property type="match status" value="1"/>
</dbReference>
<organism evidence="8 9">
    <name type="scientific">Choiromyces venosus 120613-1</name>
    <dbReference type="NCBI Taxonomy" id="1336337"/>
    <lineage>
        <taxon>Eukaryota</taxon>
        <taxon>Fungi</taxon>
        <taxon>Dikarya</taxon>
        <taxon>Ascomycota</taxon>
        <taxon>Pezizomycotina</taxon>
        <taxon>Pezizomycetes</taxon>
        <taxon>Pezizales</taxon>
        <taxon>Tuberaceae</taxon>
        <taxon>Choiromyces</taxon>
    </lineage>
</organism>
<feature type="domain" description="SH3" evidence="5">
    <location>
        <begin position="78"/>
        <end position="140"/>
    </location>
</feature>
<feature type="region of interest" description="Disordered" evidence="4">
    <location>
        <begin position="1"/>
        <end position="31"/>
    </location>
</feature>
<evidence type="ECO:0000259" key="7">
    <source>
        <dbReference type="PROSITE" id="PS51745"/>
    </source>
</evidence>
<feature type="compositionally biased region" description="Polar residues" evidence="4">
    <location>
        <begin position="562"/>
        <end position="579"/>
    </location>
</feature>
<dbReference type="SUPFAM" id="SSF54277">
    <property type="entry name" value="CAD &amp; PB1 domains"/>
    <property type="match status" value="1"/>
</dbReference>
<dbReference type="CDD" id="cd11878">
    <property type="entry name" value="SH3_Bem1p_1"/>
    <property type="match status" value="1"/>
</dbReference>
<dbReference type="InterPro" id="IPR053793">
    <property type="entry name" value="PB1-like"/>
</dbReference>
<evidence type="ECO:0000256" key="1">
    <source>
        <dbReference type="ARBA" id="ARBA00022443"/>
    </source>
</evidence>
<dbReference type="GO" id="GO:1902494">
    <property type="term" value="C:catalytic complex"/>
    <property type="evidence" value="ECO:0007669"/>
    <property type="project" value="UniProtKB-ARBA"/>
</dbReference>
<evidence type="ECO:0000256" key="4">
    <source>
        <dbReference type="SAM" id="MobiDB-lite"/>
    </source>
</evidence>
<dbReference type="InterPro" id="IPR001452">
    <property type="entry name" value="SH3_domain"/>
</dbReference>
<feature type="compositionally biased region" description="Polar residues" evidence="4">
    <location>
        <begin position="309"/>
        <end position="335"/>
    </location>
</feature>
<keyword evidence="9" id="KW-1185">Reference proteome</keyword>
<dbReference type="InterPro" id="IPR035549">
    <property type="entry name" value="Bem1/Scd2_SH3_2"/>
</dbReference>
<dbReference type="PROSITE" id="PS50002">
    <property type="entry name" value="SH3"/>
    <property type="match status" value="2"/>
</dbReference>
<sequence length="656" mass="72099">MKVGRSLSQLVDNKRTRESKTRSVGGRGGTQAYREKSFFSFEIQGIRKSLKGDKTDTYLGPKASHLSITPKPAISIQPPKKVIRALFDYAAVNDQELSFSKGDFFHVVGREDDPEWYEASNPASSARGLVPVSHFQILGKNERDSQDSAASGVSDILRTDSGYSDRGATAGSQERVTSSGGTEKPRTMSTSGKSGSPLYGVVQYDFAAERADELEAKAGEAIIVVAQSDKDWFVAKPIGRLGGPGLIPVDFIEIRDMVTGQIVEDTQAAIARAGVPKVEEWKRMAAEYKNSSISLGRFDFDAQTAQAQGQMQNMSVTDNSNRHTLQGYSNGSSGAPDQYRHSRSSSQGQYLAPVVASVDSYSFENGRYWYVLNATMEDGRSWILCRFYEDFYDFQISLLDEFKEEAGHTGQPRSLPYMPGPVTYVTDTISAARRTSLDEYIKKLLSMPTYISKSKLVKQLFAPRPGDVETTGYRQSQVSLHDNRRSTASQQSSDSSREPSRQSSQHNLNGTNGGNGHPGLSAPPPRSSGQQPRMGGSNGISQAQQVHIRSTSDLQPPRMLRQDSSMSAATQGSNSSQPGQLMKVKITYRDDLIAIRLPKDVSYAQLQEKLQERLGADISSVRYKDEPSGTYVELLNDSDLAVALSRNPKLWLHVQS</sequence>
<dbReference type="STRING" id="1336337.A0A3N4JZ44"/>
<feature type="compositionally biased region" description="Basic and acidic residues" evidence="4">
    <location>
        <begin position="12"/>
        <end position="21"/>
    </location>
</feature>
<dbReference type="SUPFAM" id="SSF64268">
    <property type="entry name" value="PX domain"/>
    <property type="match status" value="1"/>
</dbReference>
<dbReference type="SUPFAM" id="SSF50044">
    <property type="entry name" value="SH3-domain"/>
    <property type="match status" value="2"/>
</dbReference>
<dbReference type="OrthoDB" id="548867at2759"/>
<dbReference type="Proteomes" id="UP000276215">
    <property type="component" value="Unassembled WGS sequence"/>
</dbReference>
<dbReference type="FunFam" id="3.30.1520.10:FF:000041">
    <property type="entry name" value="Protein kinase activator Bem1"/>
    <property type="match status" value="1"/>
</dbReference>
<dbReference type="GO" id="GO:0030427">
    <property type="term" value="C:site of polarized growth"/>
    <property type="evidence" value="ECO:0007669"/>
    <property type="project" value="UniProtKB-ARBA"/>
</dbReference>
<evidence type="ECO:0000259" key="5">
    <source>
        <dbReference type="PROSITE" id="PS50002"/>
    </source>
</evidence>
<feature type="domain" description="SH3" evidence="5">
    <location>
        <begin position="195"/>
        <end position="257"/>
    </location>
</feature>
<feature type="domain" description="PX" evidence="6">
    <location>
        <begin position="348"/>
        <end position="468"/>
    </location>
</feature>
<keyword evidence="2" id="KW-0677">Repeat</keyword>
<gene>
    <name evidence="8" type="ORF">L873DRAFT_1668579</name>
</gene>
<dbReference type="PANTHER" id="PTHR15706:SF2">
    <property type="entry name" value="SH3 AND PX DOMAIN-CONTAINING PROTEIN 2A"/>
    <property type="match status" value="1"/>
</dbReference>
<evidence type="ECO:0000256" key="3">
    <source>
        <dbReference type="PROSITE-ProRule" id="PRU00192"/>
    </source>
</evidence>
<dbReference type="GO" id="GO:0005938">
    <property type="term" value="C:cell cortex"/>
    <property type="evidence" value="ECO:0007669"/>
    <property type="project" value="UniProtKB-ARBA"/>
</dbReference>
<dbReference type="InterPro" id="IPR035550">
    <property type="entry name" value="Bem1/Scd2_PX"/>
</dbReference>
<dbReference type="PROSITE" id="PS51745">
    <property type="entry name" value="PB1"/>
    <property type="match status" value="1"/>
</dbReference>
<dbReference type="InterPro" id="IPR036028">
    <property type="entry name" value="SH3-like_dom_sf"/>
</dbReference>
<dbReference type="InterPro" id="IPR001683">
    <property type="entry name" value="PX_dom"/>
</dbReference>
<evidence type="ECO:0000313" key="8">
    <source>
        <dbReference type="EMBL" id="RPB03664.1"/>
    </source>
</evidence>
<dbReference type="Pfam" id="PF00018">
    <property type="entry name" value="SH3_1"/>
    <property type="match status" value="2"/>
</dbReference>
<dbReference type="CDD" id="cd06890">
    <property type="entry name" value="PX_Bem1p"/>
    <property type="match status" value="1"/>
</dbReference>
<dbReference type="Gene3D" id="3.10.20.90">
    <property type="entry name" value="Phosphatidylinositol 3-kinase Catalytic Subunit, Chain A, domain 1"/>
    <property type="match status" value="1"/>
</dbReference>
<dbReference type="SMART" id="SM00326">
    <property type="entry name" value="SH3"/>
    <property type="match status" value="2"/>
</dbReference>
<name>A0A3N4JZ44_9PEZI</name>
<dbReference type="CDD" id="cd05992">
    <property type="entry name" value="PB1"/>
    <property type="match status" value="1"/>
</dbReference>
<dbReference type="Pfam" id="PF00564">
    <property type="entry name" value="PB1"/>
    <property type="match status" value="1"/>
</dbReference>
<feature type="compositionally biased region" description="Polar residues" evidence="4">
    <location>
        <begin position="170"/>
        <end position="194"/>
    </location>
</feature>
<dbReference type="InterPro" id="IPR035548">
    <property type="entry name" value="Bem1/Scd2_SH3_1"/>
</dbReference>
<keyword evidence="1 3" id="KW-0728">SH3 domain</keyword>